<organism evidence="2 3">
    <name type="scientific">Euroglyphus maynei</name>
    <name type="common">Mayne's house dust mite</name>
    <dbReference type="NCBI Taxonomy" id="6958"/>
    <lineage>
        <taxon>Eukaryota</taxon>
        <taxon>Metazoa</taxon>
        <taxon>Ecdysozoa</taxon>
        <taxon>Arthropoda</taxon>
        <taxon>Chelicerata</taxon>
        <taxon>Arachnida</taxon>
        <taxon>Acari</taxon>
        <taxon>Acariformes</taxon>
        <taxon>Sarcoptiformes</taxon>
        <taxon>Astigmata</taxon>
        <taxon>Psoroptidia</taxon>
        <taxon>Analgoidea</taxon>
        <taxon>Pyroglyphidae</taxon>
        <taxon>Pyroglyphinae</taxon>
        <taxon>Euroglyphus</taxon>
    </lineage>
</organism>
<accession>A0A1Y3BK03</accession>
<dbReference type="GO" id="GO:0031593">
    <property type="term" value="F:polyubiquitin modification-dependent protein binding"/>
    <property type="evidence" value="ECO:0007669"/>
    <property type="project" value="TreeGrafter"/>
</dbReference>
<keyword evidence="3" id="KW-1185">Reference proteome</keyword>
<name>A0A1Y3BK03_EURMA</name>
<evidence type="ECO:0000259" key="1">
    <source>
        <dbReference type="SMART" id="SM00731"/>
    </source>
</evidence>
<gene>
    <name evidence="2" type="ORF">BLA29_001922</name>
</gene>
<comment type="caution">
    <text evidence="2">The sequence shown here is derived from an EMBL/GenBank/DDBJ whole genome shotgun (WGS) entry which is preliminary data.</text>
</comment>
<dbReference type="AlphaFoldDB" id="A0A1Y3BK03"/>
<dbReference type="GO" id="GO:0005634">
    <property type="term" value="C:nucleus"/>
    <property type="evidence" value="ECO:0007669"/>
    <property type="project" value="TreeGrafter"/>
</dbReference>
<reference evidence="2 3" key="1">
    <citation type="submission" date="2017-03" db="EMBL/GenBank/DDBJ databases">
        <title>Genome Survey of Euroglyphus maynei.</title>
        <authorList>
            <person name="Arlian L.G."/>
            <person name="Morgan M.S."/>
            <person name="Rider S.D."/>
        </authorList>
    </citation>
    <scope>NUCLEOTIDE SEQUENCE [LARGE SCALE GENOMIC DNA]</scope>
    <source>
        <strain evidence="2">Arlian Lab</strain>
        <tissue evidence="2">Whole body</tissue>
    </source>
</reference>
<dbReference type="GO" id="GO:0006974">
    <property type="term" value="P:DNA damage response"/>
    <property type="evidence" value="ECO:0007669"/>
    <property type="project" value="InterPro"/>
</dbReference>
<dbReference type="SMART" id="SM00731">
    <property type="entry name" value="SprT"/>
    <property type="match status" value="1"/>
</dbReference>
<dbReference type="PANTHER" id="PTHR21220:SF0">
    <property type="entry name" value="DNA-DEPENDENT METALLOPROTEASE SPRTN"/>
    <property type="match status" value="1"/>
</dbReference>
<dbReference type="OrthoDB" id="5236983at2759"/>
<feature type="domain" description="SprT-like" evidence="1">
    <location>
        <begin position="95"/>
        <end position="246"/>
    </location>
</feature>
<evidence type="ECO:0000313" key="2">
    <source>
        <dbReference type="EMBL" id="OTF81311.1"/>
    </source>
</evidence>
<dbReference type="Proteomes" id="UP000194236">
    <property type="component" value="Unassembled WGS sequence"/>
</dbReference>
<dbReference type="GO" id="GO:0003697">
    <property type="term" value="F:single-stranded DNA binding"/>
    <property type="evidence" value="ECO:0007669"/>
    <property type="project" value="InterPro"/>
</dbReference>
<proteinExistence type="predicted"/>
<dbReference type="PANTHER" id="PTHR21220">
    <property type="entry name" value="DNA-DEPENDENT METALLOPROTEASE SPRTN"/>
    <property type="match status" value="1"/>
</dbReference>
<protein>
    <submittedName>
        <fullName evidence="2">SprT-like protein domain-containing protein</fullName>
    </submittedName>
</protein>
<dbReference type="EMBL" id="MUJZ01014293">
    <property type="protein sequence ID" value="OTF81311.1"/>
    <property type="molecule type" value="Genomic_DNA"/>
</dbReference>
<dbReference type="Pfam" id="PF10263">
    <property type="entry name" value="SprT-like"/>
    <property type="match status" value="1"/>
</dbReference>
<dbReference type="InterPro" id="IPR044245">
    <property type="entry name" value="Spartan"/>
</dbReference>
<sequence>MKLKYCSNVIGHHNRDISTGKECQSRIDNYCKIIIYIKFISNNLFLLKFLVKSLNNGNTVRRQKSENKHANNDKPMIIENLSLMDPRLETLDPTPDIQRLYREFDSKFFENKLSNQKNFNIIWCNRLTTSAGIFTAGYMGRGNERRWRQEIRLSSKLLSLRPRSDLINTLLHEMIHAYIYFANIRDTDSHGQYFQEFMWKINQIAHTNITVYHNFHDEVKYAQNGGWKRRNQDKQPKKPNQSLLDGWLIQG</sequence>
<evidence type="ECO:0000313" key="3">
    <source>
        <dbReference type="Proteomes" id="UP000194236"/>
    </source>
</evidence>
<dbReference type="GO" id="GO:0004222">
    <property type="term" value="F:metalloendopeptidase activity"/>
    <property type="evidence" value="ECO:0007669"/>
    <property type="project" value="InterPro"/>
</dbReference>
<dbReference type="InterPro" id="IPR006640">
    <property type="entry name" value="SprT-like_domain"/>
</dbReference>